<keyword evidence="2" id="KW-0472">Membrane</keyword>
<feature type="region of interest" description="Disordered" evidence="1">
    <location>
        <begin position="1"/>
        <end position="25"/>
    </location>
</feature>
<comment type="caution">
    <text evidence="3">The sequence shown here is derived from an EMBL/GenBank/DDBJ whole genome shotgun (WGS) entry which is preliminary data.</text>
</comment>
<reference evidence="3 4" key="1">
    <citation type="submission" date="2020-08" db="EMBL/GenBank/DDBJ databases">
        <title>Genomic Encyclopedia of Type Strains, Phase IV (KMG-IV): sequencing the most valuable type-strain genomes for metagenomic binning, comparative biology and taxonomic classification.</title>
        <authorList>
            <person name="Goeker M."/>
        </authorList>
    </citation>
    <scope>NUCLEOTIDE SEQUENCE [LARGE SCALE GENOMIC DNA]</scope>
    <source>
        <strain evidence="3 4">DSM 12706</strain>
    </source>
</reference>
<accession>A0A7W7Z7A8</accession>
<feature type="transmembrane region" description="Helical" evidence="2">
    <location>
        <begin position="28"/>
        <end position="61"/>
    </location>
</feature>
<gene>
    <name evidence="3" type="ORF">HNR60_004019</name>
</gene>
<feature type="transmembrane region" description="Helical" evidence="2">
    <location>
        <begin position="67"/>
        <end position="87"/>
    </location>
</feature>
<protein>
    <submittedName>
        <fullName evidence="3">Uncharacterized protein</fullName>
    </submittedName>
</protein>
<evidence type="ECO:0000256" key="2">
    <source>
        <dbReference type="SAM" id="Phobius"/>
    </source>
</evidence>
<proteinExistence type="predicted"/>
<dbReference type="AlphaFoldDB" id="A0A7W7Z7A8"/>
<sequence length="100" mass="10533">MSKQPASASPRKASQGPRQGSQGPRRIVWSTVVTVMSAAILIGAEVFGAAFAGGWALAILFGLNDTAAHIVQVVLFVAGVVVMVAFVRHAHHVEPFTRRA</sequence>
<evidence type="ECO:0000313" key="3">
    <source>
        <dbReference type="EMBL" id="MBB5049244.1"/>
    </source>
</evidence>
<evidence type="ECO:0000256" key="1">
    <source>
        <dbReference type="SAM" id="MobiDB-lite"/>
    </source>
</evidence>
<keyword evidence="2" id="KW-1133">Transmembrane helix</keyword>
<organism evidence="3 4">
    <name type="scientific">Rhodopseudomonas rhenobacensis</name>
    <dbReference type="NCBI Taxonomy" id="87461"/>
    <lineage>
        <taxon>Bacteria</taxon>
        <taxon>Pseudomonadati</taxon>
        <taxon>Pseudomonadota</taxon>
        <taxon>Alphaproteobacteria</taxon>
        <taxon>Hyphomicrobiales</taxon>
        <taxon>Nitrobacteraceae</taxon>
        <taxon>Rhodopseudomonas</taxon>
    </lineage>
</organism>
<keyword evidence="4" id="KW-1185">Reference proteome</keyword>
<name>A0A7W7Z7A8_9BRAD</name>
<keyword evidence="2" id="KW-0812">Transmembrane</keyword>
<dbReference type="RefSeq" id="WP_210313693.1">
    <property type="nucleotide sequence ID" value="NZ_JACHIH010000032.1"/>
</dbReference>
<evidence type="ECO:0000313" key="4">
    <source>
        <dbReference type="Proteomes" id="UP000542353"/>
    </source>
</evidence>
<dbReference type="EMBL" id="JACHIH010000032">
    <property type="protein sequence ID" value="MBB5049244.1"/>
    <property type="molecule type" value="Genomic_DNA"/>
</dbReference>
<dbReference type="Proteomes" id="UP000542353">
    <property type="component" value="Unassembled WGS sequence"/>
</dbReference>